<feature type="domain" description="HYR" evidence="10">
    <location>
        <begin position="988"/>
        <end position="1081"/>
    </location>
</feature>
<keyword evidence="3" id="KW-0677">Repeat</keyword>
<dbReference type="PROSITE" id="PS50261">
    <property type="entry name" value="G_PROTEIN_RECEP_F2_4"/>
    <property type="match status" value="1"/>
</dbReference>
<dbReference type="GO" id="GO:0007166">
    <property type="term" value="P:cell surface receptor signaling pathway"/>
    <property type="evidence" value="ECO:0007669"/>
    <property type="project" value="InterPro"/>
</dbReference>
<feature type="domain" description="HYR" evidence="10">
    <location>
        <begin position="308"/>
        <end position="401"/>
    </location>
</feature>
<dbReference type="GO" id="GO:0016020">
    <property type="term" value="C:membrane"/>
    <property type="evidence" value="ECO:0007669"/>
    <property type="project" value="UniProtKB-SubCell"/>
</dbReference>
<evidence type="ECO:0000256" key="5">
    <source>
        <dbReference type="ARBA" id="ARBA00023136"/>
    </source>
</evidence>
<dbReference type="PROSITE" id="PS50221">
    <property type="entry name" value="GAIN_B"/>
    <property type="match status" value="1"/>
</dbReference>
<dbReference type="InterPro" id="IPR013783">
    <property type="entry name" value="Ig-like_fold"/>
</dbReference>
<comment type="subcellular location">
    <subcellularLocation>
        <location evidence="1">Membrane</location>
        <topology evidence="1">Multi-pass membrane protein</topology>
    </subcellularLocation>
</comment>
<feature type="domain" description="HYR" evidence="10">
    <location>
        <begin position="1"/>
        <end position="61"/>
    </location>
</feature>
<evidence type="ECO:0000259" key="10">
    <source>
        <dbReference type="PROSITE" id="PS50825"/>
    </source>
</evidence>
<keyword evidence="4 7" id="KW-1133">Transmembrane helix</keyword>
<evidence type="ECO:0000259" key="8">
    <source>
        <dbReference type="PROSITE" id="PS50221"/>
    </source>
</evidence>
<feature type="transmembrane region" description="Helical" evidence="7">
    <location>
        <begin position="1916"/>
        <end position="1935"/>
    </location>
</feature>
<evidence type="ECO:0000313" key="12">
    <source>
        <dbReference type="Proteomes" id="UP000887568"/>
    </source>
</evidence>
<evidence type="ECO:0000256" key="4">
    <source>
        <dbReference type="ARBA" id="ARBA00022989"/>
    </source>
</evidence>
<accession>A0A913ZID6</accession>
<organism evidence="11 12">
    <name type="scientific">Patiria miniata</name>
    <name type="common">Bat star</name>
    <name type="synonym">Asterina miniata</name>
    <dbReference type="NCBI Taxonomy" id="46514"/>
    <lineage>
        <taxon>Eukaryota</taxon>
        <taxon>Metazoa</taxon>
        <taxon>Echinodermata</taxon>
        <taxon>Eleutherozoa</taxon>
        <taxon>Asterozoa</taxon>
        <taxon>Asteroidea</taxon>
        <taxon>Valvatacea</taxon>
        <taxon>Valvatida</taxon>
        <taxon>Asterinidae</taxon>
        <taxon>Patiria</taxon>
    </lineage>
</organism>
<feature type="domain" description="HYR" evidence="10">
    <location>
        <begin position="648"/>
        <end position="741"/>
    </location>
</feature>
<dbReference type="InterPro" id="IPR046338">
    <property type="entry name" value="GAIN_dom_sf"/>
</dbReference>
<feature type="domain" description="HYR" evidence="10">
    <location>
        <begin position="138"/>
        <end position="231"/>
    </location>
</feature>
<feature type="transmembrane region" description="Helical" evidence="7">
    <location>
        <begin position="1941"/>
        <end position="1963"/>
    </location>
</feature>
<dbReference type="Gene3D" id="1.20.1070.10">
    <property type="entry name" value="Rhodopsin 7-helix transmembrane proteins"/>
    <property type="match status" value="1"/>
</dbReference>
<keyword evidence="6" id="KW-1015">Disulfide bond</keyword>
<dbReference type="Pfam" id="PF02494">
    <property type="entry name" value="HYR"/>
    <property type="match status" value="16"/>
</dbReference>
<dbReference type="InterPro" id="IPR057244">
    <property type="entry name" value="GAIN_B"/>
</dbReference>
<evidence type="ECO:0000259" key="9">
    <source>
        <dbReference type="PROSITE" id="PS50261"/>
    </source>
</evidence>
<dbReference type="CDD" id="cd15040">
    <property type="entry name" value="7tmB2_Adhesion"/>
    <property type="match status" value="1"/>
</dbReference>
<feature type="domain" description="HYR" evidence="10">
    <location>
        <begin position="1252"/>
        <end position="1329"/>
    </location>
</feature>
<feature type="domain" description="GAIN-B" evidence="8">
    <location>
        <begin position="1552"/>
        <end position="1713"/>
    </location>
</feature>
<dbReference type="InterPro" id="IPR000203">
    <property type="entry name" value="GPS"/>
</dbReference>
<feature type="domain" description="G-protein coupled receptors family 2 profile 2" evidence="9">
    <location>
        <begin position="1726"/>
        <end position="1965"/>
    </location>
</feature>
<evidence type="ECO:0000256" key="3">
    <source>
        <dbReference type="ARBA" id="ARBA00022737"/>
    </source>
</evidence>
<dbReference type="PRINTS" id="PR00249">
    <property type="entry name" value="GPCRSECRETIN"/>
</dbReference>
<feature type="domain" description="HYR" evidence="10">
    <location>
        <begin position="818"/>
        <end position="911"/>
    </location>
</feature>
<protein>
    <recommendedName>
        <fullName evidence="13">HYR domain-containing protein</fullName>
    </recommendedName>
</protein>
<proteinExistence type="predicted"/>
<dbReference type="Gene3D" id="2.60.220.50">
    <property type="match status" value="1"/>
</dbReference>
<feature type="transmembrane region" description="Helical" evidence="7">
    <location>
        <begin position="1831"/>
        <end position="1858"/>
    </location>
</feature>
<feature type="transmembrane region" description="Helical" evidence="7">
    <location>
        <begin position="1728"/>
        <end position="1750"/>
    </location>
</feature>
<dbReference type="Proteomes" id="UP000887568">
    <property type="component" value="Unplaced"/>
</dbReference>
<dbReference type="SMART" id="SM00303">
    <property type="entry name" value="GPS"/>
    <property type="match status" value="1"/>
</dbReference>
<evidence type="ECO:0000256" key="2">
    <source>
        <dbReference type="ARBA" id="ARBA00022692"/>
    </source>
</evidence>
<dbReference type="RefSeq" id="XP_038051558.1">
    <property type="nucleotide sequence ID" value="XM_038195630.1"/>
</dbReference>
<dbReference type="SUPFAM" id="SSF81321">
    <property type="entry name" value="Family A G protein-coupled receptor-like"/>
    <property type="match status" value="1"/>
</dbReference>
<dbReference type="EnsemblMetazoa" id="XM_038195630.1">
    <property type="protein sequence ID" value="XP_038051558.1"/>
    <property type="gene ID" value="LOC119724531"/>
</dbReference>
<dbReference type="InterPro" id="IPR003410">
    <property type="entry name" value="HYR_dom"/>
</dbReference>
<keyword evidence="12" id="KW-1185">Reference proteome</keyword>
<dbReference type="Pfam" id="PF00002">
    <property type="entry name" value="7tm_2"/>
    <property type="match status" value="1"/>
</dbReference>
<reference evidence="11" key="1">
    <citation type="submission" date="2022-11" db="UniProtKB">
        <authorList>
            <consortium name="EnsemblMetazoa"/>
        </authorList>
    </citation>
    <scope>IDENTIFICATION</scope>
</reference>
<sequence length="2025" mass="216447">MASDNSGRQVDVTFSCSAATASDCNQAGIGTFSVGVSTITYKAEDASGNENVCTFTVTVTAVEFVCPANISVIASPGLNSTSVSWSEPDLTGWDGPTNFTSSSNPGVELLIGTHQVDFQQCFEAYNLNLECSFFVVVLDNEPPQLDDCPADVIIPVSSSANQVHHRWTPPMASDNSAREVDVTFSCLAATASDCNQAGIGTFSVGVSTITYKAEDASGNKNSCTFTVTVKAVEFVCPANISVTASPGLNSTNVSWSEPDLTGWDGPTNFTSSSNPGVELLVGTHRVDFQQYVEAYNLNLECSFFVAVLDNEPPQLDDCPADVIIPVSSSANQVHHRWTPPMASDNSAREVDVTFSCLAATASDCNQAGIGTFSVGVSTITYRAEDASGNTNSCTFTVTVKAVEFVCPANISVTASPGLNSTNVSWSEPDLTGWDGPTNFTSSSNPGVELLIGTHQVDFQQYFEAYNLNLECSFFVVVLDNEPPQLDDCPADVIIPVSSSANQVHHRWTPPMASDNSGRQVDVTFSCLSATASDCDQAGIGTFSVGVSTITYKAEDASGNENGCTFTVTVTAVEFVCPANISVVASPGLNSASVSWSEPDLNGWDGPTNFTSSSNPGVELLIGTHQVDFQQYFEAYNLNLECSFFVVVLDNEPPQLDDCPADVIIPVSSSANQVHHRWTPPMASDNSAREVDVTFSCLAATASDCNQAGIGTFSVGVSTITYRAEDASGNTNSCTFTVTVKAVEFVCPANISVTASPGLNSTNVSWSEPDLTGWDGPTNFTSSSNPGVELLIGTHQVDFQQYFEAYNLNLECSFFVVVLDNEPPQLDDCPADVIIPVSSSANQVHHRWTPPMASDNSAREVDVTFSCLAATASDCNQAGIGTFSVGVSTITYKAEDASGNKNSCTFTVTVKAVEFVCPANISVVASPGLNSASVSWSEPDLNGWDGPTNFTSSSNPGVELLIGTHQVDFQQYFEAYNLNLECSFFVVVLDNEPPQLDDCPADVIIPVSSSANQVHHRWTPPMASDNSAREVDVTFSCLSATASDCNQAGIGTFSVGVSTITYKADDASGNTNSCTFTVTVTAVEFVCPANISVIASPGLNSTSVSWSEPDLTGWDGPTNFTSSSNPGVELLIGTHQVDFQQYFEAYNLNLECSFFVVVLDNEPPQLDDCPADVIIPVSSSANQVHHKWTPPMASDNSGRQVDVAFSCLAATASDCDQAGNGTFSVGVSTITYRAEDASGNENGCTFTVTVTVVELFCPATVSALASPGSTSTSVSWSEPDLTGWDGPTNFTSNNIPGVRFLIGTHRVDYQQCFAAYNLHLDCSFFVEVQGQCPTNTTNDGLRWPVAVAGSTAKSVQRCSLTTANAGQAIAVRNCSKLKPPLYFRWDEQETRECGEVQEEVSLNDVVEVEVSKGNAIEVAEFLANQTSESSKEAEDVEVVANILKNIAKAESGDTEVTELVLETVSNVIMSVGPETPDDFKPTTIEASTSSAIVKSVETQISLTLQQEGKVSIRQDSIHVEAVSLDPNLARDGLSFVSVKQSNVTHPAQGSPQEGTLAGTKVETLNSSVIPKDLDVLASARLPGNIIDLLQSPNDNTCAKLQASFLIYADDTLFQSASLREHRGENNSTRKVAGSVVSLTVENAELVNLTEPVVIEFKEESNEVHCVSWDFELEDGVGDWSTDGCALAEVTNKTVVCNCSHATNFAILVDVKGQAPDDKDDTPAKRALDIISQVGAALSIIALAITLIIYLAIRKMRSGKSRQIFINFCFSLFMLYIVFVAGVDNAKGSGGGCVFVAALLHYLTLSTMMWMAVEARNMYVSTVKVFPEDTPRYMLKACLIAWGIPLIVLIITLAAASHHYANEHYCFLEPGLVLYLGLLAPIGLILLQNIITFILVMRSLLKVKEASRSQQISKRLQNAVGISALMGLTWCFGFLAINEAAFAFQLIFCLANSLQGVVVFIMFCARREEVRTTLAPYMKRICCGHECRLPTLHPEKSNESEMVSATAHTLPSAGQTADMEISVTTPQ</sequence>
<dbReference type="PANTHER" id="PTHR24273:SF32">
    <property type="entry name" value="HYALIN"/>
    <property type="match status" value="1"/>
</dbReference>
<evidence type="ECO:0000256" key="6">
    <source>
        <dbReference type="ARBA" id="ARBA00023157"/>
    </source>
</evidence>
<feature type="domain" description="HYR" evidence="10">
    <location>
        <begin position="1158"/>
        <end position="1251"/>
    </location>
</feature>
<feature type="transmembrane region" description="Helical" evidence="7">
    <location>
        <begin position="1762"/>
        <end position="1781"/>
    </location>
</feature>
<name>A0A913ZID6_PATMI</name>
<dbReference type="PROSITE" id="PS50825">
    <property type="entry name" value="HYR"/>
    <property type="match status" value="9"/>
</dbReference>
<dbReference type="GeneID" id="119724531"/>
<dbReference type="InterPro" id="IPR000832">
    <property type="entry name" value="GPCR_2_secretin-like"/>
</dbReference>
<feature type="transmembrane region" description="Helical" evidence="7">
    <location>
        <begin position="1870"/>
        <end position="1895"/>
    </location>
</feature>
<dbReference type="OrthoDB" id="10436942at2759"/>
<dbReference type="PANTHER" id="PTHR24273">
    <property type="entry name" value="FI04643P-RELATED"/>
    <property type="match status" value="1"/>
</dbReference>
<feature type="transmembrane region" description="Helical" evidence="7">
    <location>
        <begin position="1787"/>
        <end position="1811"/>
    </location>
</feature>
<dbReference type="Pfam" id="PF01825">
    <property type="entry name" value="GPS"/>
    <property type="match status" value="1"/>
</dbReference>
<dbReference type="GO" id="GO:0004930">
    <property type="term" value="F:G protein-coupled receptor activity"/>
    <property type="evidence" value="ECO:0007669"/>
    <property type="project" value="InterPro"/>
</dbReference>
<evidence type="ECO:0000313" key="11">
    <source>
        <dbReference type="EnsemblMetazoa" id="XP_038051558.1"/>
    </source>
</evidence>
<evidence type="ECO:0008006" key="13">
    <source>
        <dbReference type="Google" id="ProtNLM"/>
    </source>
</evidence>
<keyword evidence="5 7" id="KW-0472">Membrane</keyword>
<dbReference type="Gene3D" id="2.60.40.10">
    <property type="entry name" value="Immunoglobulins"/>
    <property type="match status" value="5"/>
</dbReference>
<evidence type="ECO:0000256" key="1">
    <source>
        <dbReference type="ARBA" id="ARBA00004141"/>
    </source>
</evidence>
<dbReference type="InterPro" id="IPR017981">
    <property type="entry name" value="GPCR_2-like_7TM"/>
</dbReference>
<feature type="domain" description="HYR" evidence="10">
    <location>
        <begin position="478"/>
        <end position="571"/>
    </location>
</feature>
<evidence type="ECO:0000256" key="7">
    <source>
        <dbReference type="SAM" id="Phobius"/>
    </source>
</evidence>
<keyword evidence="2 7" id="KW-0812">Transmembrane</keyword>